<dbReference type="Pfam" id="PF06338">
    <property type="entry name" value="ComK"/>
    <property type="match status" value="1"/>
</dbReference>
<evidence type="ECO:0000313" key="2">
    <source>
        <dbReference type="Proteomes" id="UP000198374"/>
    </source>
</evidence>
<gene>
    <name evidence="1" type="ORF">IWT30_02058</name>
</gene>
<dbReference type="InterPro" id="IPR010461">
    <property type="entry name" value="ComK"/>
</dbReference>
<proteinExistence type="predicted"/>
<keyword evidence="2" id="KW-1185">Reference proteome</keyword>
<dbReference type="GO" id="GO:0030420">
    <property type="term" value="P:establishment of competence for transformation"/>
    <property type="evidence" value="ECO:0007669"/>
    <property type="project" value="InterPro"/>
</dbReference>
<dbReference type="EMBL" id="BCMF01000011">
    <property type="protein sequence ID" value="GAX00078.1"/>
    <property type="molecule type" value="Genomic_DNA"/>
</dbReference>
<organism evidence="1 2">
    <name type="scientific">Secundilactobacillus mixtipabuli</name>
    <dbReference type="NCBI Taxonomy" id="1435342"/>
    <lineage>
        <taxon>Bacteria</taxon>
        <taxon>Bacillati</taxon>
        <taxon>Bacillota</taxon>
        <taxon>Bacilli</taxon>
        <taxon>Lactobacillales</taxon>
        <taxon>Lactobacillaceae</taxon>
        <taxon>Secundilactobacillus</taxon>
    </lineage>
</organism>
<evidence type="ECO:0000313" key="1">
    <source>
        <dbReference type="EMBL" id="GAX00078.1"/>
    </source>
</evidence>
<dbReference type="AlphaFoldDB" id="A0A1Z5IEJ2"/>
<protein>
    <submittedName>
        <fullName evidence="1">Uncharacterized protein</fullName>
    </submittedName>
</protein>
<name>A0A1Z5IEJ2_9LACO</name>
<comment type="caution">
    <text evidence="1">The sequence shown here is derived from an EMBL/GenBank/DDBJ whole genome shotgun (WGS) entry which is preliminary data.</text>
</comment>
<accession>A0A1Z5IEJ2</accession>
<dbReference type="Proteomes" id="UP000198374">
    <property type="component" value="Unassembled WGS sequence"/>
</dbReference>
<reference evidence="1 2" key="1">
    <citation type="submission" date="2015-11" db="EMBL/GenBank/DDBJ databases">
        <title>Draft genome sequences of new species of the genus Lactobacillus isolated from orchardgrass silage.</title>
        <authorList>
            <person name="Tohno M."/>
            <person name="Tanizawa Y."/>
            <person name="Arita M."/>
        </authorList>
    </citation>
    <scope>NUCLEOTIDE SEQUENCE [LARGE SCALE GENOMIC DNA]</scope>
    <source>
        <strain evidence="1 2">IWT30</strain>
    </source>
</reference>
<sequence length="253" mass="30368">MTYYIDLEPTCRQRVERQGYLVPDELQLEEVIPASEDAKFLPRWDHVLALINRADTQSHYNTIILYDDQRLIKVRPTTNKLVKKLRQHFALDYHNDICKTIAKALNIKKNVPYICRDFWLMQVGPVVAHNRTWFRWQYQSDMWDYVDNYTRVIVRHRMVLQWAISRKVMEKRQHRCKQIASYLKQQTALVCPTFKLADLGHTHSLEVLDKLMVKIEKYKRALILGKVGFLEFTDEVDDDLNHNRYWQLPDTEF</sequence>